<dbReference type="InterPro" id="IPR029063">
    <property type="entry name" value="SAM-dependent_MTases_sf"/>
</dbReference>
<organism evidence="1 2">
    <name type="scientific">Mucilaginibacter ginsenosidivorans</name>
    <dbReference type="NCBI Taxonomy" id="398053"/>
    <lineage>
        <taxon>Bacteria</taxon>
        <taxon>Pseudomonadati</taxon>
        <taxon>Bacteroidota</taxon>
        <taxon>Sphingobacteriia</taxon>
        <taxon>Sphingobacteriales</taxon>
        <taxon>Sphingobacteriaceae</taxon>
        <taxon>Mucilaginibacter</taxon>
    </lineage>
</organism>
<gene>
    <name evidence="1" type="ORF">FRZ54_12100</name>
</gene>
<keyword evidence="2" id="KW-1185">Reference proteome</keyword>
<dbReference type="KEGG" id="mgin:FRZ54_12100"/>
<dbReference type="RefSeq" id="WP_147031863.1">
    <property type="nucleotide sequence ID" value="NZ_CP042436.1"/>
</dbReference>
<dbReference type="PANTHER" id="PTHR43861">
    <property type="entry name" value="TRANS-ACONITATE 2-METHYLTRANSFERASE-RELATED"/>
    <property type="match status" value="1"/>
</dbReference>
<dbReference type="GO" id="GO:0032259">
    <property type="term" value="P:methylation"/>
    <property type="evidence" value="ECO:0007669"/>
    <property type="project" value="UniProtKB-KW"/>
</dbReference>
<dbReference type="GO" id="GO:0008168">
    <property type="term" value="F:methyltransferase activity"/>
    <property type="evidence" value="ECO:0007669"/>
    <property type="project" value="UniProtKB-KW"/>
</dbReference>
<proteinExistence type="predicted"/>
<dbReference type="Proteomes" id="UP000321479">
    <property type="component" value="Chromosome"/>
</dbReference>
<evidence type="ECO:0000313" key="1">
    <source>
        <dbReference type="EMBL" id="QEC63287.1"/>
    </source>
</evidence>
<name>A0A5B8UVY4_9SPHI</name>
<dbReference type="CDD" id="cd02440">
    <property type="entry name" value="AdoMet_MTases"/>
    <property type="match status" value="1"/>
</dbReference>
<dbReference type="AlphaFoldDB" id="A0A5B8UVY4"/>
<protein>
    <submittedName>
        <fullName evidence="1">Class I SAM-dependent methyltransferase</fullName>
    </submittedName>
</protein>
<dbReference type="SUPFAM" id="SSF53335">
    <property type="entry name" value="S-adenosyl-L-methionine-dependent methyltransferases"/>
    <property type="match status" value="1"/>
</dbReference>
<keyword evidence="1" id="KW-0489">Methyltransferase</keyword>
<dbReference type="Gene3D" id="3.40.50.150">
    <property type="entry name" value="Vaccinia Virus protein VP39"/>
    <property type="match status" value="1"/>
</dbReference>
<evidence type="ECO:0000313" key="2">
    <source>
        <dbReference type="Proteomes" id="UP000321479"/>
    </source>
</evidence>
<keyword evidence="1" id="KW-0808">Transferase</keyword>
<accession>A0A5B8UVY4</accession>
<dbReference type="EMBL" id="CP042436">
    <property type="protein sequence ID" value="QEC63287.1"/>
    <property type="molecule type" value="Genomic_DNA"/>
</dbReference>
<sequence>MIAKAPIANKTDFEELYLAVRKAEKRIYTDDQLRALPDIGPLHVHAGEWSLRKRSSLRLINYLRRKSRSLRILEVGCGNGWLSAKMAEIPGVDVIGLDINQLEINQANRVFIKDNLEFVYDVFNEDTFPDIKFDVIVFAASLQYFPSVRSVLDLALSLLNENGEVHIMDTHFYKPDEIERANVRSYNYYNALGFSGMAEHYFHHSMEELSGMRHHILLNPNSLMRLLDKRGPFHWITVNR</sequence>
<dbReference type="Pfam" id="PF13489">
    <property type="entry name" value="Methyltransf_23"/>
    <property type="match status" value="1"/>
</dbReference>
<dbReference type="OrthoDB" id="9800454at2"/>
<reference evidence="1 2" key="1">
    <citation type="journal article" date="2017" name="Curr. Microbiol.">
        <title>Mucilaginibacter ginsenosidivorans sp. nov., Isolated from Soil of Ginseng Field.</title>
        <authorList>
            <person name="Kim M.M."/>
            <person name="Siddiqi M.Z."/>
            <person name="Im W.T."/>
        </authorList>
    </citation>
    <scope>NUCLEOTIDE SEQUENCE [LARGE SCALE GENOMIC DNA]</scope>
    <source>
        <strain evidence="1 2">Gsoil 3017</strain>
    </source>
</reference>